<protein>
    <submittedName>
        <fullName evidence="1">Uncharacterized protein</fullName>
    </submittedName>
</protein>
<reference evidence="1" key="1">
    <citation type="submission" date="2023-03" db="UniProtKB">
        <authorList>
            <consortium name="EnsemblPlants"/>
        </authorList>
    </citation>
    <scope>IDENTIFICATION</scope>
</reference>
<name>A0A9I9E9D1_CUCME</name>
<organism evidence="1">
    <name type="scientific">Cucumis melo</name>
    <name type="common">Muskmelon</name>
    <dbReference type="NCBI Taxonomy" id="3656"/>
    <lineage>
        <taxon>Eukaryota</taxon>
        <taxon>Viridiplantae</taxon>
        <taxon>Streptophyta</taxon>
        <taxon>Embryophyta</taxon>
        <taxon>Tracheophyta</taxon>
        <taxon>Spermatophyta</taxon>
        <taxon>Magnoliopsida</taxon>
        <taxon>eudicotyledons</taxon>
        <taxon>Gunneridae</taxon>
        <taxon>Pentapetalae</taxon>
        <taxon>rosids</taxon>
        <taxon>fabids</taxon>
        <taxon>Cucurbitales</taxon>
        <taxon>Cucurbitaceae</taxon>
        <taxon>Benincaseae</taxon>
        <taxon>Cucumis</taxon>
    </lineage>
</organism>
<accession>A0A9I9E9D1</accession>
<sequence>MVQWWSRDLVRQVLVVVVFRVGDSWMVVKTEHDGGEDCTRGRWSRGLDTIGVAASI</sequence>
<dbReference type="AlphaFoldDB" id="A0A9I9E9D1"/>
<dbReference type="EnsemblPlants" id="MELO3C030459.2.1">
    <property type="protein sequence ID" value="MELO3C030459.2.1"/>
    <property type="gene ID" value="MELO3C030459.2"/>
</dbReference>
<dbReference type="Gramene" id="MELO3C030459.2.1">
    <property type="protein sequence ID" value="MELO3C030459.2.1"/>
    <property type="gene ID" value="MELO3C030459.2"/>
</dbReference>
<evidence type="ECO:0000313" key="1">
    <source>
        <dbReference type="EnsemblPlants" id="MELO3C030459.2.1"/>
    </source>
</evidence>
<proteinExistence type="predicted"/>